<dbReference type="OrthoDB" id="2194912at2"/>
<dbReference type="InterPro" id="IPR052710">
    <property type="entry name" value="CAAX_protease"/>
</dbReference>
<dbReference type="eggNOG" id="COG1266">
    <property type="taxonomic scope" value="Bacteria"/>
</dbReference>
<keyword evidence="3" id="KW-0378">Hydrolase</keyword>
<feature type="transmembrane region" description="Helical" evidence="1">
    <location>
        <begin position="12"/>
        <end position="32"/>
    </location>
</feature>
<feature type="transmembrane region" description="Helical" evidence="1">
    <location>
        <begin position="169"/>
        <end position="186"/>
    </location>
</feature>
<feature type="transmembrane region" description="Helical" evidence="1">
    <location>
        <begin position="95"/>
        <end position="117"/>
    </location>
</feature>
<dbReference type="GO" id="GO:0006508">
    <property type="term" value="P:proteolysis"/>
    <property type="evidence" value="ECO:0007669"/>
    <property type="project" value="UniProtKB-KW"/>
</dbReference>
<gene>
    <name evidence="3" type="ORF">CD29_16230</name>
</gene>
<comment type="caution">
    <text evidence="3">The sequence shown here is derived from an EMBL/GenBank/DDBJ whole genome shotgun (WGS) entry which is preliminary data.</text>
</comment>
<dbReference type="STRING" id="1384049.CD29_16230"/>
<feature type="domain" description="CAAX prenyl protease 2/Lysostaphin resistance protein A-like" evidence="2">
    <location>
        <begin position="139"/>
        <end position="224"/>
    </location>
</feature>
<keyword evidence="4" id="KW-1185">Reference proteome</keyword>
<dbReference type="PANTHER" id="PTHR36435">
    <property type="entry name" value="SLR1288 PROTEIN"/>
    <property type="match status" value="1"/>
</dbReference>
<dbReference type="InterPro" id="IPR003675">
    <property type="entry name" value="Rce1/LyrA-like_dom"/>
</dbReference>
<dbReference type="AlphaFoldDB" id="A0A0A3I058"/>
<dbReference type="PANTHER" id="PTHR36435:SF6">
    <property type="entry name" value="ABORTIVE INFECTION PROTEIN"/>
    <property type="match status" value="1"/>
</dbReference>
<keyword evidence="1" id="KW-0812">Transmembrane</keyword>
<accession>A0A0A3I058</accession>
<organism evidence="3 4">
    <name type="scientific">Ureibacillus manganicus DSM 26584</name>
    <dbReference type="NCBI Taxonomy" id="1384049"/>
    <lineage>
        <taxon>Bacteria</taxon>
        <taxon>Bacillati</taxon>
        <taxon>Bacillota</taxon>
        <taxon>Bacilli</taxon>
        <taxon>Bacillales</taxon>
        <taxon>Caryophanaceae</taxon>
        <taxon>Ureibacillus</taxon>
    </lineage>
</organism>
<name>A0A0A3I058_9BACL</name>
<reference evidence="3 4" key="1">
    <citation type="submission" date="2014-02" db="EMBL/GenBank/DDBJ databases">
        <title>Draft genome sequence of Lysinibacillus manganicus DSM 26584T.</title>
        <authorList>
            <person name="Zhang F."/>
            <person name="Wang G."/>
            <person name="Zhang L."/>
        </authorList>
    </citation>
    <scope>NUCLEOTIDE SEQUENCE [LARGE SCALE GENOMIC DNA]</scope>
    <source>
        <strain evidence="3 4">DSM 26584</strain>
    </source>
</reference>
<dbReference type="EMBL" id="JPVN01000023">
    <property type="protein sequence ID" value="KGR76885.1"/>
    <property type="molecule type" value="Genomic_DNA"/>
</dbReference>
<dbReference type="Pfam" id="PF02517">
    <property type="entry name" value="Rce1-like"/>
    <property type="match status" value="1"/>
</dbReference>
<proteinExistence type="predicted"/>
<keyword evidence="1" id="KW-1133">Transmembrane helix</keyword>
<dbReference type="RefSeq" id="WP_036188886.1">
    <property type="nucleotide sequence ID" value="NZ_AVDA01000023.1"/>
</dbReference>
<feature type="transmembrane region" description="Helical" evidence="1">
    <location>
        <begin position="137"/>
        <end position="157"/>
    </location>
</feature>
<dbReference type="GO" id="GO:0004175">
    <property type="term" value="F:endopeptidase activity"/>
    <property type="evidence" value="ECO:0007669"/>
    <property type="project" value="UniProtKB-ARBA"/>
</dbReference>
<evidence type="ECO:0000259" key="2">
    <source>
        <dbReference type="Pfam" id="PF02517"/>
    </source>
</evidence>
<feature type="transmembrane region" description="Helical" evidence="1">
    <location>
        <begin position="192"/>
        <end position="209"/>
    </location>
</feature>
<keyword evidence="1" id="KW-0472">Membrane</keyword>
<feature type="transmembrane region" description="Helical" evidence="1">
    <location>
        <begin position="52"/>
        <end position="74"/>
    </location>
</feature>
<dbReference type="Proteomes" id="UP000030416">
    <property type="component" value="Unassembled WGS sequence"/>
</dbReference>
<evidence type="ECO:0000313" key="3">
    <source>
        <dbReference type="EMBL" id="KGR76885.1"/>
    </source>
</evidence>
<dbReference type="GO" id="GO:0080120">
    <property type="term" value="P:CAAX-box protein maturation"/>
    <property type="evidence" value="ECO:0007669"/>
    <property type="project" value="UniProtKB-ARBA"/>
</dbReference>
<keyword evidence="3" id="KW-0645">Protease</keyword>
<sequence>MSQPNKLKTQATAFYILILYIVCQLSGLLLFIPGVRDIFLQFIDREPNESGIVLVAWWSTIAFAITFIVSFIIISRNKNFWNVYKGEKSSIGESIGWGILGFFLVLVGQTVAVNIELALGITLGSQNTETIIKVTEIAPIMILSTVLFAPILEELVFRRVVFGSIIQTQNFWIAGLISAIVFATIHNEFTHILIYAVSGFIFAFLYYKTKRLLTSIISHMLLNGFVTIAQIYGDEIQNWVKEIQTIIVFIQ</sequence>
<protein>
    <submittedName>
        <fullName evidence="3">CAAX protease</fullName>
    </submittedName>
</protein>
<evidence type="ECO:0000313" key="4">
    <source>
        <dbReference type="Proteomes" id="UP000030416"/>
    </source>
</evidence>
<evidence type="ECO:0000256" key="1">
    <source>
        <dbReference type="SAM" id="Phobius"/>
    </source>
</evidence>